<dbReference type="Pfam" id="PF10153">
    <property type="entry name" value="Efg1"/>
    <property type="match status" value="1"/>
</dbReference>
<feature type="compositionally biased region" description="Basic and acidic residues" evidence="8">
    <location>
        <begin position="183"/>
        <end position="196"/>
    </location>
</feature>
<gene>
    <name evidence="9" type="ORF">Ae201684_000532</name>
</gene>
<dbReference type="Proteomes" id="UP000481153">
    <property type="component" value="Unassembled WGS sequence"/>
</dbReference>
<proteinExistence type="inferred from homology"/>
<accession>A0A6G0XWN8</accession>
<evidence type="ECO:0000256" key="5">
    <source>
        <dbReference type="ARBA" id="ARBA00022552"/>
    </source>
</evidence>
<feature type="region of interest" description="Disordered" evidence="8">
    <location>
        <begin position="1"/>
        <end position="24"/>
    </location>
</feature>
<comment type="caution">
    <text evidence="9">The sequence shown here is derived from an EMBL/GenBank/DDBJ whole genome shotgun (WGS) entry which is preliminary data.</text>
</comment>
<feature type="compositionally biased region" description="Basic residues" evidence="8">
    <location>
        <begin position="197"/>
        <end position="207"/>
    </location>
</feature>
<feature type="region of interest" description="Disordered" evidence="8">
    <location>
        <begin position="49"/>
        <end position="70"/>
    </location>
</feature>
<evidence type="ECO:0000256" key="6">
    <source>
        <dbReference type="ARBA" id="ARBA00023054"/>
    </source>
</evidence>
<comment type="subcellular location">
    <subcellularLocation>
        <location evidence="1">Nucleus</location>
        <location evidence="1">Nucleolus</location>
    </subcellularLocation>
</comment>
<dbReference type="VEuPathDB" id="FungiDB:AeMF1_017614"/>
<dbReference type="GO" id="GO:0000462">
    <property type="term" value="P:maturation of SSU-rRNA from tricistronic rRNA transcript (SSU-rRNA, 5.8S rRNA, LSU-rRNA)"/>
    <property type="evidence" value="ECO:0007669"/>
    <property type="project" value="TreeGrafter"/>
</dbReference>
<dbReference type="GO" id="GO:0030688">
    <property type="term" value="C:preribosome, small subunit precursor"/>
    <property type="evidence" value="ECO:0007669"/>
    <property type="project" value="TreeGrafter"/>
</dbReference>
<evidence type="ECO:0000256" key="1">
    <source>
        <dbReference type="ARBA" id="ARBA00004604"/>
    </source>
</evidence>
<name>A0A6G0XWN8_9STRA</name>
<dbReference type="PANTHER" id="PTHR33911:SF1">
    <property type="entry name" value="RRNA-PROCESSING PROTEIN EFG1"/>
    <property type="match status" value="1"/>
</dbReference>
<keyword evidence="7" id="KW-0539">Nucleus</keyword>
<evidence type="ECO:0000313" key="10">
    <source>
        <dbReference type="Proteomes" id="UP000481153"/>
    </source>
</evidence>
<evidence type="ECO:0000313" key="9">
    <source>
        <dbReference type="EMBL" id="KAF0744945.1"/>
    </source>
</evidence>
<evidence type="ECO:0000256" key="4">
    <source>
        <dbReference type="ARBA" id="ARBA00019827"/>
    </source>
</evidence>
<keyword evidence="5" id="KW-0698">rRNA processing</keyword>
<evidence type="ECO:0000256" key="7">
    <source>
        <dbReference type="ARBA" id="ARBA00023242"/>
    </source>
</evidence>
<dbReference type="EMBL" id="VJMJ01000003">
    <property type="protein sequence ID" value="KAF0744945.1"/>
    <property type="molecule type" value="Genomic_DNA"/>
</dbReference>
<comment type="similarity">
    <text evidence="2">Belongs to the EFG1 family.</text>
</comment>
<dbReference type="PANTHER" id="PTHR33911">
    <property type="entry name" value="RRNA-PROCESSING PROTEIN EFG1"/>
    <property type="match status" value="1"/>
</dbReference>
<protein>
    <recommendedName>
        <fullName evidence="3">rRNA-processing protein EFG1</fullName>
    </recommendedName>
    <alternativeName>
        <fullName evidence="4">rRNA-processing protein efg1</fullName>
    </alternativeName>
</protein>
<dbReference type="InterPro" id="IPR050786">
    <property type="entry name" value="EFG1_rRNA-proc"/>
</dbReference>
<dbReference type="InterPro" id="IPR019310">
    <property type="entry name" value="Efg1"/>
</dbReference>
<feature type="region of interest" description="Disordered" evidence="8">
    <location>
        <begin position="178"/>
        <end position="209"/>
    </location>
</feature>
<keyword evidence="10" id="KW-1185">Reference proteome</keyword>
<evidence type="ECO:0000256" key="8">
    <source>
        <dbReference type="SAM" id="MobiDB-lite"/>
    </source>
</evidence>
<evidence type="ECO:0000256" key="3">
    <source>
        <dbReference type="ARBA" id="ARBA00018689"/>
    </source>
</evidence>
<dbReference type="GO" id="GO:0005730">
    <property type="term" value="C:nucleolus"/>
    <property type="evidence" value="ECO:0007669"/>
    <property type="project" value="UniProtKB-SubCell"/>
</dbReference>
<reference evidence="9 10" key="1">
    <citation type="submission" date="2019-07" db="EMBL/GenBank/DDBJ databases">
        <title>Genomics analysis of Aphanomyces spp. identifies a new class of oomycete effector associated with host adaptation.</title>
        <authorList>
            <person name="Gaulin E."/>
        </authorList>
    </citation>
    <scope>NUCLEOTIDE SEQUENCE [LARGE SCALE GENOMIC DNA]</scope>
    <source>
        <strain evidence="9 10">ATCC 201684</strain>
    </source>
</reference>
<dbReference type="AlphaFoldDB" id="A0A6G0XWN8"/>
<organism evidence="9 10">
    <name type="scientific">Aphanomyces euteiches</name>
    <dbReference type="NCBI Taxonomy" id="100861"/>
    <lineage>
        <taxon>Eukaryota</taxon>
        <taxon>Sar</taxon>
        <taxon>Stramenopiles</taxon>
        <taxon>Oomycota</taxon>
        <taxon>Saprolegniomycetes</taxon>
        <taxon>Saprolegniales</taxon>
        <taxon>Verrucalvaceae</taxon>
        <taxon>Aphanomyces</taxon>
    </lineage>
</organism>
<feature type="compositionally biased region" description="Basic residues" evidence="8">
    <location>
        <begin position="11"/>
        <end position="24"/>
    </location>
</feature>
<sequence>MARPTAGTILRMKKAAAKPKKKTLSLKNKIRNLERFLKKDSLPDDVRKAKEDELKELQQQSEDKKQEENSREITLKFKKVKFFDRRRLMRTLKKLKRQIESAEGKDKAKLEAEFEIARKDMMYVYFYPKGEPYINLFPDAKKPHSKEDLTRQEALKRSAVEKFNALENHAAFEHYCFNDTDLPDEKPEKRRADEDKKHKRKEKRRKTAATVVADTELDKAESDKDDDFFL</sequence>
<evidence type="ECO:0000256" key="2">
    <source>
        <dbReference type="ARBA" id="ARBA00006916"/>
    </source>
</evidence>
<keyword evidence="6" id="KW-0175">Coiled coil</keyword>